<evidence type="ECO:0000313" key="5">
    <source>
        <dbReference type="EMBL" id="MCB8888538.1"/>
    </source>
</evidence>
<dbReference type="Pfam" id="PF00106">
    <property type="entry name" value="adh_short"/>
    <property type="match status" value="1"/>
</dbReference>
<dbReference type="SMART" id="SM00822">
    <property type="entry name" value="PKS_KR"/>
    <property type="match status" value="1"/>
</dbReference>
<dbReference type="PRINTS" id="PR00080">
    <property type="entry name" value="SDRFAMILY"/>
</dbReference>
<reference evidence="5 6" key="1">
    <citation type="journal article" date="2021" name="Sci. Rep.">
        <title>Genome analysis of a halophilic bacterium Halomonas malpeensis YU-PRIM-29(T) reveals its exopolysaccharide and pigment producing capabilities.</title>
        <authorList>
            <person name="Athmika"/>
            <person name="Ghate S.D."/>
            <person name="Arun A.B."/>
            <person name="Rao S.S."/>
            <person name="Kumar S.T.A."/>
            <person name="Kandiyil M.K."/>
            <person name="Saptami K."/>
            <person name="Rekha P.D."/>
        </authorList>
    </citation>
    <scope>NUCLEOTIDE SEQUENCE [LARGE SCALE GENOMIC DNA]</scope>
    <source>
        <strain evidence="6">prim 29</strain>
    </source>
</reference>
<evidence type="ECO:0000256" key="3">
    <source>
        <dbReference type="RuleBase" id="RU000363"/>
    </source>
</evidence>
<evidence type="ECO:0000313" key="6">
    <source>
        <dbReference type="Proteomes" id="UP001319882"/>
    </source>
</evidence>
<name>A0ABS8DR82_9GAMM</name>
<dbReference type="Proteomes" id="UP001319882">
    <property type="component" value="Unassembled WGS sequence"/>
</dbReference>
<dbReference type="InterPro" id="IPR002347">
    <property type="entry name" value="SDR_fam"/>
</dbReference>
<dbReference type="EMBL" id="WHVL01000002">
    <property type="protein sequence ID" value="MCB8888538.1"/>
    <property type="molecule type" value="Genomic_DNA"/>
</dbReference>
<dbReference type="PROSITE" id="PS00061">
    <property type="entry name" value="ADH_SHORT"/>
    <property type="match status" value="1"/>
</dbReference>
<dbReference type="SUPFAM" id="SSF51735">
    <property type="entry name" value="NAD(P)-binding Rossmann-fold domains"/>
    <property type="match status" value="1"/>
</dbReference>
<dbReference type="InterPro" id="IPR057326">
    <property type="entry name" value="KR_dom"/>
</dbReference>
<comment type="similarity">
    <text evidence="1 3">Belongs to the short-chain dehydrogenases/reductases (SDR) family.</text>
</comment>
<keyword evidence="6" id="KW-1185">Reference proteome</keyword>
<protein>
    <submittedName>
        <fullName evidence="5">SDR family NAD(P)-dependent oxidoreductase</fullName>
    </submittedName>
</protein>
<evidence type="ECO:0000256" key="1">
    <source>
        <dbReference type="ARBA" id="ARBA00006484"/>
    </source>
</evidence>
<dbReference type="InterPro" id="IPR020904">
    <property type="entry name" value="Sc_DH/Rdtase_CS"/>
</dbReference>
<sequence length="300" mass="31242">MPSLGRSSSSTSCRRPPAAIFSASSCALKRTRQRLPDTWPIKDSRVDIHNRCFLITGAASGLGAATAGRLIDLGGKVVLCDLSDGVFDQAEALGERARAVKGDVTSGEQMAQAVEAAVTLGGEHGLAGVVHCAGVVSVAKLVDREGHPADLDAYARTIQINLVGTFNVMRLAAAAMAKNAPCSSGERGVIVNTASIAAFDGQVGQCAYSASKAGVVGMSLPAARELSRHAIRVMAIAPGVFETPMMSEIPRDAHDALVAGVPFPKRLGRAEEFALLAEQIITNPMLNGEVIRLDGGIRMQ</sequence>
<evidence type="ECO:0000256" key="2">
    <source>
        <dbReference type="ARBA" id="ARBA00023002"/>
    </source>
</evidence>
<gene>
    <name evidence="5" type="ORF">GEV37_05285</name>
</gene>
<proteinExistence type="inferred from homology"/>
<keyword evidence="2" id="KW-0560">Oxidoreductase</keyword>
<accession>A0ABS8DR82</accession>
<comment type="caution">
    <text evidence="5">The sequence shown here is derived from an EMBL/GenBank/DDBJ whole genome shotgun (WGS) entry which is preliminary data.</text>
</comment>
<dbReference type="Gene3D" id="3.40.50.720">
    <property type="entry name" value="NAD(P)-binding Rossmann-like Domain"/>
    <property type="match status" value="1"/>
</dbReference>
<evidence type="ECO:0000259" key="4">
    <source>
        <dbReference type="SMART" id="SM00822"/>
    </source>
</evidence>
<feature type="domain" description="Ketoreductase" evidence="4">
    <location>
        <begin position="51"/>
        <end position="239"/>
    </location>
</feature>
<organism evidence="5 6">
    <name type="scientific">Vreelandella malpeensis</name>
    <dbReference type="NCBI Taxonomy" id="1172368"/>
    <lineage>
        <taxon>Bacteria</taxon>
        <taxon>Pseudomonadati</taxon>
        <taxon>Pseudomonadota</taxon>
        <taxon>Gammaproteobacteria</taxon>
        <taxon>Oceanospirillales</taxon>
        <taxon>Halomonadaceae</taxon>
        <taxon>Vreelandella</taxon>
    </lineage>
</organism>
<dbReference type="PRINTS" id="PR00081">
    <property type="entry name" value="GDHRDH"/>
</dbReference>
<dbReference type="PANTHER" id="PTHR43658">
    <property type="entry name" value="SHORT-CHAIN DEHYDROGENASE/REDUCTASE"/>
    <property type="match status" value="1"/>
</dbReference>
<dbReference type="PANTHER" id="PTHR43658:SF8">
    <property type="entry name" value="17-BETA-HYDROXYSTEROID DEHYDROGENASE 14-RELATED"/>
    <property type="match status" value="1"/>
</dbReference>
<dbReference type="PROSITE" id="PS51257">
    <property type="entry name" value="PROKAR_LIPOPROTEIN"/>
    <property type="match status" value="1"/>
</dbReference>
<dbReference type="InterPro" id="IPR036291">
    <property type="entry name" value="NAD(P)-bd_dom_sf"/>
</dbReference>